<dbReference type="EMBL" id="DSTX01000011">
    <property type="protein sequence ID" value="HFK20757.1"/>
    <property type="molecule type" value="Genomic_DNA"/>
</dbReference>
<dbReference type="GO" id="GO:0003677">
    <property type="term" value="F:DNA binding"/>
    <property type="evidence" value="ECO:0007669"/>
    <property type="project" value="UniProtKB-KW"/>
</dbReference>
<keyword evidence="2" id="KW-0238">DNA-binding</keyword>
<evidence type="ECO:0000313" key="5">
    <source>
        <dbReference type="EMBL" id="HFK20757.1"/>
    </source>
</evidence>
<evidence type="ECO:0000256" key="1">
    <source>
        <dbReference type="ARBA" id="ARBA00023015"/>
    </source>
</evidence>
<keyword evidence="1" id="KW-0805">Transcription regulation</keyword>
<protein>
    <submittedName>
        <fullName evidence="5">ArsR family transcriptional regulator</fullName>
    </submittedName>
</protein>
<gene>
    <name evidence="5" type="ORF">ENS19_05670</name>
</gene>
<dbReference type="InterPro" id="IPR036388">
    <property type="entry name" value="WH-like_DNA-bd_sf"/>
</dbReference>
<dbReference type="PRINTS" id="PR00778">
    <property type="entry name" value="HTHARSR"/>
</dbReference>
<dbReference type="PROSITE" id="PS50987">
    <property type="entry name" value="HTH_ARSR_2"/>
    <property type="match status" value="1"/>
</dbReference>
<dbReference type="Pfam" id="PF01022">
    <property type="entry name" value="HTH_5"/>
    <property type="match status" value="1"/>
</dbReference>
<dbReference type="InterPro" id="IPR051081">
    <property type="entry name" value="HTH_MetalResp_TranReg"/>
</dbReference>
<keyword evidence="3" id="KW-0804">Transcription</keyword>
<comment type="caution">
    <text evidence="5">The sequence shown here is derived from an EMBL/GenBank/DDBJ whole genome shotgun (WGS) entry which is preliminary data.</text>
</comment>
<evidence type="ECO:0000259" key="4">
    <source>
        <dbReference type="PROSITE" id="PS50987"/>
    </source>
</evidence>
<dbReference type="GO" id="GO:0003700">
    <property type="term" value="F:DNA-binding transcription factor activity"/>
    <property type="evidence" value="ECO:0007669"/>
    <property type="project" value="InterPro"/>
</dbReference>
<accession>A0A7C3J4E2</accession>
<dbReference type="Gene3D" id="1.10.10.10">
    <property type="entry name" value="Winged helix-like DNA-binding domain superfamily/Winged helix DNA-binding domain"/>
    <property type="match status" value="1"/>
</dbReference>
<dbReference type="InterPro" id="IPR036390">
    <property type="entry name" value="WH_DNA-bd_sf"/>
</dbReference>
<dbReference type="CDD" id="cd00090">
    <property type="entry name" value="HTH_ARSR"/>
    <property type="match status" value="1"/>
</dbReference>
<dbReference type="SUPFAM" id="SSF46785">
    <property type="entry name" value="Winged helix' DNA-binding domain"/>
    <property type="match status" value="1"/>
</dbReference>
<feature type="domain" description="HTH arsR-type" evidence="4">
    <location>
        <begin position="2"/>
        <end position="96"/>
    </location>
</feature>
<dbReference type="AlphaFoldDB" id="A0A7C3J4E2"/>
<dbReference type="PANTHER" id="PTHR33154">
    <property type="entry name" value="TRANSCRIPTIONAL REGULATOR, ARSR FAMILY"/>
    <property type="match status" value="1"/>
</dbReference>
<dbReference type="SMART" id="SM00418">
    <property type="entry name" value="HTH_ARSR"/>
    <property type="match status" value="1"/>
</dbReference>
<sequence length="113" mass="12476">MPKSNLTELRSTILKALSDPVRLEIIELLKGGERCVCEVIPALGKSQSTVSKNLDLLYKAGILERRVDGKKTLYRIGNSRVMELLKEVDAIALDHISSLSKSAKLLEESVNRG</sequence>
<organism evidence="5">
    <name type="scientific">Candidatus Methanomethylicus mesodigestus</name>
    <dbReference type="NCBI Taxonomy" id="1867258"/>
    <lineage>
        <taxon>Archaea</taxon>
        <taxon>Thermoproteota</taxon>
        <taxon>Methanosuratincolia</taxon>
        <taxon>Candidatus Methanomethylicales</taxon>
        <taxon>Candidatus Methanomethylicaceae</taxon>
        <taxon>Candidatus Methanomethylicus</taxon>
    </lineage>
</organism>
<evidence type="ECO:0000256" key="3">
    <source>
        <dbReference type="ARBA" id="ARBA00023163"/>
    </source>
</evidence>
<dbReference type="InterPro" id="IPR001845">
    <property type="entry name" value="HTH_ArsR_DNA-bd_dom"/>
</dbReference>
<evidence type="ECO:0000256" key="2">
    <source>
        <dbReference type="ARBA" id="ARBA00023125"/>
    </source>
</evidence>
<dbReference type="NCBIfam" id="NF033788">
    <property type="entry name" value="HTH_metalloreg"/>
    <property type="match status" value="1"/>
</dbReference>
<reference evidence="5" key="1">
    <citation type="journal article" date="2020" name="mSystems">
        <title>Genome- and Community-Level Interaction Insights into Carbon Utilization and Element Cycling Functions of Hydrothermarchaeota in Hydrothermal Sediment.</title>
        <authorList>
            <person name="Zhou Z."/>
            <person name="Liu Y."/>
            <person name="Xu W."/>
            <person name="Pan J."/>
            <person name="Luo Z.H."/>
            <person name="Li M."/>
        </authorList>
    </citation>
    <scope>NUCLEOTIDE SEQUENCE [LARGE SCALE GENOMIC DNA]</scope>
    <source>
        <strain evidence="5">SpSt-468</strain>
    </source>
</reference>
<dbReference type="PANTHER" id="PTHR33154:SF36">
    <property type="entry name" value="TRANSCRIPTIONAL REGULATOR"/>
    <property type="match status" value="1"/>
</dbReference>
<name>A0A7C3J4E2_9CREN</name>
<dbReference type="InterPro" id="IPR011991">
    <property type="entry name" value="ArsR-like_HTH"/>
</dbReference>
<proteinExistence type="predicted"/>